<dbReference type="Gene3D" id="1.10.730.10">
    <property type="entry name" value="Isoleucyl-tRNA Synthetase, Domain 1"/>
    <property type="match status" value="1"/>
</dbReference>
<dbReference type="FunFam" id="3.40.50.620:FF:000060">
    <property type="entry name" value="Leucine--tRNA ligase"/>
    <property type="match status" value="1"/>
</dbReference>
<dbReference type="FunFam" id="1.10.730.10:FF:000011">
    <property type="entry name" value="Leucine--tRNA ligase chloroplastic/mitochondrial"/>
    <property type="match status" value="1"/>
</dbReference>
<name>A0A0P0CLI0_9BACT</name>
<dbReference type="KEGG" id="rti:DC20_17870"/>
<dbReference type="GO" id="GO:0002161">
    <property type="term" value="F:aminoacyl-tRNA deacylase activity"/>
    <property type="evidence" value="ECO:0007669"/>
    <property type="project" value="InterPro"/>
</dbReference>
<evidence type="ECO:0000259" key="13">
    <source>
        <dbReference type="Pfam" id="PF13603"/>
    </source>
</evidence>
<protein>
    <recommendedName>
        <fullName evidence="9">Leucine--tRNA ligase</fullName>
        <ecNumber evidence="9">6.1.1.4</ecNumber>
    </recommendedName>
    <alternativeName>
        <fullName evidence="9">Leucyl-tRNA synthetase</fullName>
        <shortName evidence="9">LeuRS</shortName>
    </alternativeName>
</protein>
<dbReference type="GO" id="GO:0005829">
    <property type="term" value="C:cytosol"/>
    <property type="evidence" value="ECO:0007669"/>
    <property type="project" value="TreeGrafter"/>
</dbReference>
<evidence type="ECO:0000259" key="12">
    <source>
        <dbReference type="Pfam" id="PF08264"/>
    </source>
</evidence>
<evidence type="ECO:0000256" key="7">
    <source>
        <dbReference type="ARBA" id="ARBA00023146"/>
    </source>
</evidence>
<dbReference type="RefSeq" id="WP_062545075.1">
    <property type="nucleotide sequence ID" value="NZ_CP012643.1"/>
</dbReference>
<comment type="catalytic activity">
    <reaction evidence="8 9">
        <text>tRNA(Leu) + L-leucine + ATP = L-leucyl-tRNA(Leu) + AMP + diphosphate</text>
        <dbReference type="Rhea" id="RHEA:11688"/>
        <dbReference type="Rhea" id="RHEA-COMP:9613"/>
        <dbReference type="Rhea" id="RHEA-COMP:9622"/>
        <dbReference type="ChEBI" id="CHEBI:30616"/>
        <dbReference type="ChEBI" id="CHEBI:33019"/>
        <dbReference type="ChEBI" id="CHEBI:57427"/>
        <dbReference type="ChEBI" id="CHEBI:78442"/>
        <dbReference type="ChEBI" id="CHEBI:78494"/>
        <dbReference type="ChEBI" id="CHEBI:456215"/>
        <dbReference type="EC" id="6.1.1.4"/>
    </reaction>
</comment>
<evidence type="ECO:0000256" key="10">
    <source>
        <dbReference type="RuleBase" id="RU363035"/>
    </source>
</evidence>
<evidence type="ECO:0000256" key="8">
    <source>
        <dbReference type="ARBA" id="ARBA00047469"/>
    </source>
</evidence>
<feature type="short sequence motif" description="'KMSKS' region" evidence="9">
    <location>
        <begin position="697"/>
        <end position="701"/>
    </location>
</feature>
<dbReference type="GO" id="GO:0005524">
    <property type="term" value="F:ATP binding"/>
    <property type="evidence" value="ECO:0007669"/>
    <property type="project" value="UniProtKB-UniRule"/>
</dbReference>
<evidence type="ECO:0000313" key="14">
    <source>
        <dbReference type="EMBL" id="ALJ00494.1"/>
    </source>
</evidence>
<dbReference type="GO" id="GO:0004823">
    <property type="term" value="F:leucine-tRNA ligase activity"/>
    <property type="evidence" value="ECO:0007669"/>
    <property type="project" value="UniProtKB-UniRule"/>
</dbReference>
<dbReference type="SUPFAM" id="SSF50677">
    <property type="entry name" value="ValRS/IleRS/LeuRS editing domain"/>
    <property type="match status" value="1"/>
</dbReference>
<dbReference type="EC" id="6.1.1.4" evidence="9"/>
<dbReference type="EMBL" id="CP012643">
    <property type="protein sequence ID" value="ALJ00494.1"/>
    <property type="molecule type" value="Genomic_DNA"/>
</dbReference>
<dbReference type="OrthoDB" id="9810365at2"/>
<organism evidence="14 15">
    <name type="scientific">Rufibacter tibetensis</name>
    <dbReference type="NCBI Taxonomy" id="512763"/>
    <lineage>
        <taxon>Bacteria</taxon>
        <taxon>Pseudomonadati</taxon>
        <taxon>Bacteroidota</taxon>
        <taxon>Cytophagia</taxon>
        <taxon>Cytophagales</taxon>
        <taxon>Hymenobacteraceae</taxon>
        <taxon>Rufibacter</taxon>
    </lineage>
</organism>
<evidence type="ECO:0000256" key="4">
    <source>
        <dbReference type="ARBA" id="ARBA00022741"/>
    </source>
</evidence>
<keyword evidence="6 9" id="KW-0648">Protein biosynthesis</keyword>
<comment type="similarity">
    <text evidence="1 9 10">Belongs to the class-I aminoacyl-tRNA synthetase family.</text>
</comment>
<evidence type="ECO:0000256" key="1">
    <source>
        <dbReference type="ARBA" id="ARBA00005594"/>
    </source>
</evidence>
<dbReference type="Pfam" id="PF13603">
    <property type="entry name" value="tRNA-synt_1_2"/>
    <property type="match status" value="1"/>
</dbReference>
<evidence type="ECO:0000259" key="11">
    <source>
        <dbReference type="Pfam" id="PF00133"/>
    </source>
</evidence>
<dbReference type="SUPFAM" id="SSF52374">
    <property type="entry name" value="Nucleotidylyl transferase"/>
    <property type="match status" value="1"/>
</dbReference>
<dbReference type="Proteomes" id="UP000061382">
    <property type="component" value="Chromosome"/>
</dbReference>
<feature type="domain" description="Leucyl-tRNA synthetase editing" evidence="13">
    <location>
        <begin position="278"/>
        <end position="454"/>
    </location>
</feature>
<dbReference type="PROSITE" id="PS00178">
    <property type="entry name" value="AA_TRNA_LIGASE_I"/>
    <property type="match status" value="1"/>
</dbReference>
<comment type="subcellular location">
    <subcellularLocation>
        <location evidence="9">Cytoplasm</location>
    </subcellularLocation>
</comment>
<dbReference type="Gene3D" id="3.90.740.10">
    <property type="entry name" value="Valyl/Leucyl/Isoleucyl-tRNA synthetase, editing domain"/>
    <property type="match status" value="1"/>
</dbReference>
<dbReference type="NCBIfam" id="TIGR00396">
    <property type="entry name" value="leuS_bact"/>
    <property type="match status" value="1"/>
</dbReference>
<sequence>MSEYDYRSIEQKWQRFWSENKTFKTEIDTSKPKFYSLDMFPYPSGAGLHVGHPLGYIASDIVSRYKRLKGFNVLHPMGFDSFGLPAEQYAIQTGQHPAVTTKQNIERYIEQLNNLGFSFDWDREVRTSDPDYYKWTQWIFMQLFNSWYNYATDKAEPIDTLVAEFKMRGNTHVNAACDEDTPHVTADAWARLSEKEQQDLLLKYRLTFLSEAVVNWCPQLGTVLANDEVKDGVSERGGYPVERKLMKQWMMRITAYAERLLQGLDTIDWPEPVKEMQRNWIGKSVGAELRFQLYGHEHKHITVFTTRIDTIFGASFVVLAPEHEYVEELTTPEQRAEVEEYVTWAKNRSERDRMSDVKTVTGTFTGSYAINPISGEKIPVWIADYVLAGYGTGAVMAVPGHDTRDYAFAKKFNLPIPEVVAGGDLNKEAFVAKEGKIINSGFLNGLDVKEAIIAGIQRAEELGVGKARINYRMRDAVFGRQRYWGEPVPVYYKEDIPALLEEDELPLVLPEVDAYLPTETGEPPLGRAQNWKYRGEYEYELSTMPGWAGSSWYWYRYMDPKNNKAFAGKEAIDYWQNVDLYIGGSEHATGHLLYSRFWNKFLFDLGLVNQEEPFKKLINQGMIQGRSNFVYRIKDSNTFVSHGLKDQHEVTALHVDVNIVENDVLDLEKFKAWRPDFADAEFILEDGKYVVGVEIEKMSKSKHNVVNPDVLVEEYGADTLRMYEMFLGPLEQFKPWNTNGMDGVYKFLRRFWKLFFDEQGNLALTDEQPTPAELKSLHKTIKKIEEDVERFSFGTSVSQFMICVNELTALKTKKRAILEPLTIVLAPYAPHITEELWSRLGHTESIAYAAFPEWKEEFLTESTFDYPISINGKVKSKLTFDLKMSKEDVEKEVLASEQVQKLLEGKPVKKVIVVPGKIVNVVI</sequence>
<keyword evidence="7 9" id="KW-0030">Aminoacyl-tRNA synthetase</keyword>
<keyword evidence="2 9" id="KW-0963">Cytoplasm</keyword>
<dbReference type="Pfam" id="PF08264">
    <property type="entry name" value="Anticodon_1"/>
    <property type="match status" value="1"/>
</dbReference>
<dbReference type="InterPro" id="IPR025709">
    <property type="entry name" value="Leu_tRNA-synth_edit"/>
</dbReference>
<reference evidence="14 15" key="1">
    <citation type="submission" date="2015-08" db="EMBL/GenBank/DDBJ databases">
        <title>Complete genome sequence of Rufibacter tibetensis strain 1351t, a radiation-resistant bacterium from tibet plateau.</title>
        <authorList>
            <person name="Dai J."/>
        </authorList>
    </citation>
    <scope>NUCLEOTIDE SEQUENCE [LARGE SCALE GENOMIC DNA]</scope>
    <source>
        <strain evidence="14 15">1351</strain>
    </source>
</reference>
<keyword evidence="15" id="KW-1185">Reference proteome</keyword>
<dbReference type="STRING" id="512763.DC20_17870"/>
<dbReference type="PANTHER" id="PTHR43740:SF2">
    <property type="entry name" value="LEUCINE--TRNA LIGASE, MITOCHONDRIAL"/>
    <property type="match status" value="1"/>
</dbReference>
<dbReference type="PRINTS" id="PR00985">
    <property type="entry name" value="TRNASYNTHLEU"/>
</dbReference>
<dbReference type="AlphaFoldDB" id="A0A0P0CLI0"/>
<keyword evidence="5 9" id="KW-0067">ATP-binding</keyword>
<dbReference type="Gene3D" id="3.40.50.620">
    <property type="entry name" value="HUPs"/>
    <property type="match status" value="3"/>
</dbReference>
<gene>
    <name evidence="9" type="primary">leuS</name>
    <name evidence="14" type="ORF">DC20_17870</name>
</gene>
<dbReference type="Pfam" id="PF00133">
    <property type="entry name" value="tRNA-synt_1"/>
    <property type="match status" value="1"/>
</dbReference>
<keyword evidence="4 9" id="KW-0547">Nucleotide-binding</keyword>
<dbReference type="InterPro" id="IPR002302">
    <property type="entry name" value="Leu-tRNA-ligase"/>
</dbReference>
<dbReference type="PANTHER" id="PTHR43740">
    <property type="entry name" value="LEUCYL-TRNA SYNTHETASE"/>
    <property type="match status" value="1"/>
</dbReference>
<evidence type="ECO:0000256" key="9">
    <source>
        <dbReference type="HAMAP-Rule" id="MF_00049"/>
    </source>
</evidence>
<comment type="caution">
    <text evidence="9">Lacks conserved residue(s) required for the propagation of feature annotation.</text>
</comment>
<accession>A0A0P0CLI0</accession>
<keyword evidence="3 9" id="KW-0436">Ligase</keyword>
<dbReference type="SUPFAM" id="SSF47323">
    <property type="entry name" value="Anticodon-binding domain of a subclass of class I aminoacyl-tRNA synthetases"/>
    <property type="match status" value="1"/>
</dbReference>
<dbReference type="InterPro" id="IPR013155">
    <property type="entry name" value="M/V/L/I-tRNA-synth_anticd-bd"/>
</dbReference>
<dbReference type="PATRIC" id="fig|512763.3.peg.3929"/>
<dbReference type="FunFam" id="3.40.50.620:FF:000056">
    <property type="entry name" value="Leucine--tRNA ligase"/>
    <property type="match status" value="1"/>
</dbReference>
<dbReference type="CDD" id="cd07958">
    <property type="entry name" value="Anticodon_Ia_Leu_BEm"/>
    <property type="match status" value="1"/>
</dbReference>
<dbReference type="InterPro" id="IPR002300">
    <property type="entry name" value="aa-tRNA-synth_Ia"/>
</dbReference>
<evidence type="ECO:0000256" key="6">
    <source>
        <dbReference type="ARBA" id="ARBA00022917"/>
    </source>
</evidence>
<feature type="binding site" evidence="9">
    <location>
        <position position="700"/>
    </location>
    <ligand>
        <name>ATP</name>
        <dbReference type="ChEBI" id="CHEBI:30616"/>
    </ligand>
</feature>
<feature type="domain" description="Aminoacyl-tRNA synthetase class Ia" evidence="11">
    <location>
        <begin position="12"/>
        <end position="146"/>
    </location>
</feature>
<dbReference type="InterPro" id="IPR014729">
    <property type="entry name" value="Rossmann-like_a/b/a_fold"/>
</dbReference>
<evidence type="ECO:0000256" key="3">
    <source>
        <dbReference type="ARBA" id="ARBA00022598"/>
    </source>
</evidence>
<evidence type="ECO:0000313" key="15">
    <source>
        <dbReference type="Proteomes" id="UP000061382"/>
    </source>
</evidence>
<dbReference type="InterPro" id="IPR009080">
    <property type="entry name" value="tRNAsynth_Ia_anticodon-bd"/>
</dbReference>
<evidence type="ECO:0000256" key="2">
    <source>
        <dbReference type="ARBA" id="ARBA00022490"/>
    </source>
</evidence>
<dbReference type="InterPro" id="IPR009008">
    <property type="entry name" value="Val/Leu/Ile-tRNA-synth_edit"/>
</dbReference>
<dbReference type="InterPro" id="IPR001412">
    <property type="entry name" value="aa-tRNA-synth_I_CS"/>
</dbReference>
<evidence type="ECO:0000256" key="5">
    <source>
        <dbReference type="ARBA" id="ARBA00022840"/>
    </source>
</evidence>
<feature type="domain" description="Methionyl/Valyl/Leucyl/Isoleucyl-tRNA synthetase anticodon-binding" evidence="12">
    <location>
        <begin position="774"/>
        <end position="885"/>
    </location>
</feature>
<proteinExistence type="inferred from homology"/>
<dbReference type="GO" id="GO:0006429">
    <property type="term" value="P:leucyl-tRNA aminoacylation"/>
    <property type="evidence" value="ECO:0007669"/>
    <property type="project" value="UniProtKB-UniRule"/>
</dbReference>
<dbReference type="HAMAP" id="MF_00049_B">
    <property type="entry name" value="Leu_tRNA_synth_B"/>
    <property type="match status" value="1"/>
</dbReference>